<evidence type="ECO:0000313" key="8">
    <source>
        <dbReference type="RefSeq" id="XP_010922558.1"/>
    </source>
</evidence>
<dbReference type="Pfam" id="PF14226">
    <property type="entry name" value="DIOX_N"/>
    <property type="match status" value="1"/>
</dbReference>
<keyword evidence="3 5" id="KW-0560">Oxidoreductase</keyword>
<dbReference type="KEGG" id="egu:105045834"/>
<dbReference type="AlphaFoldDB" id="A0A6I9RAG1"/>
<dbReference type="FunFam" id="2.60.120.330:FF:000079">
    <property type="entry name" value="Protein SRG1"/>
    <property type="match status" value="1"/>
</dbReference>
<evidence type="ECO:0000259" key="6">
    <source>
        <dbReference type="PROSITE" id="PS51471"/>
    </source>
</evidence>
<accession>A0A6I9RAG1</accession>
<dbReference type="GO" id="GO:0046872">
    <property type="term" value="F:metal ion binding"/>
    <property type="evidence" value="ECO:0007669"/>
    <property type="project" value="UniProtKB-KW"/>
</dbReference>
<evidence type="ECO:0000256" key="2">
    <source>
        <dbReference type="ARBA" id="ARBA00022723"/>
    </source>
</evidence>
<keyword evidence="4 5" id="KW-0408">Iron</keyword>
<keyword evidence="8" id="KW-0223">Dioxygenase</keyword>
<dbReference type="InterPro" id="IPR026992">
    <property type="entry name" value="DIOX_N"/>
</dbReference>
<dbReference type="GeneID" id="105045834"/>
<keyword evidence="2 5" id="KW-0479">Metal-binding</keyword>
<dbReference type="PROSITE" id="PS51471">
    <property type="entry name" value="FE2OG_OXY"/>
    <property type="match status" value="1"/>
</dbReference>
<sequence length="358" mass="39887">MDSQEWPEPVVPVQSLSESGLTEIPANYVKPPSERPHAVSFLDGPEQGLKIPVIDLGGLVGDSGERRATMQAMWDACKEWGFFQVVNHGVSLDLVEKMRKLWKEFFHLPMEEKKAYANSPKSYEGYGSRLGVAKDAILDWTDYFFFHLSPDSVKNLDKWPLRPETLRGTAEEYGRELVKLCGVLMKVLSIGLGLDEGYLQKVFGGDDIGACMRVCLYPKCPQPELTLGLSPHSDPGGLTVLLADERVRGLQVRKGDAWISVQPAPGAFIVNVGDQIQVISNSVYNSVEHRVIANSVEERLSLAFFYNPRADLPIGPAPELVTPHHPPLYPTIKFEEYRLYVRKLGLHGKSVVESLKAM</sequence>
<evidence type="ECO:0000256" key="3">
    <source>
        <dbReference type="ARBA" id="ARBA00023002"/>
    </source>
</evidence>
<reference evidence="8" key="1">
    <citation type="submission" date="2025-08" db="UniProtKB">
        <authorList>
            <consortium name="RefSeq"/>
        </authorList>
    </citation>
    <scope>IDENTIFICATION</scope>
</reference>
<dbReference type="InterPro" id="IPR027443">
    <property type="entry name" value="IPNS-like_sf"/>
</dbReference>
<dbReference type="InterPro" id="IPR050295">
    <property type="entry name" value="Plant_2OG-oxidoreductases"/>
</dbReference>
<comment type="similarity">
    <text evidence="1 5">Belongs to the iron/ascorbate-dependent oxidoreductase family.</text>
</comment>
<evidence type="ECO:0000313" key="7">
    <source>
        <dbReference type="Proteomes" id="UP000504607"/>
    </source>
</evidence>
<organism evidence="7 8">
    <name type="scientific">Elaeis guineensis var. tenera</name>
    <name type="common">Oil palm</name>
    <dbReference type="NCBI Taxonomy" id="51953"/>
    <lineage>
        <taxon>Eukaryota</taxon>
        <taxon>Viridiplantae</taxon>
        <taxon>Streptophyta</taxon>
        <taxon>Embryophyta</taxon>
        <taxon>Tracheophyta</taxon>
        <taxon>Spermatophyta</taxon>
        <taxon>Magnoliopsida</taxon>
        <taxon>Liliopsida</taxon>
        <taxon>Arecaceae</taxon>
        <taxon>Arecoideae</taxon>
        <taxon>Cocoseae</taxon>
        <taxon>Elaeidinae</taxon>
        <taxon>Elaeis</taxon>
    </lineage>
</organism>
<dbReference type="OrthoDB" id="288590at2759"/>
<dbReference type="InterPro" id="IPR005123">
    <property type="entry name" value="Oxoglu/Fe-dep_dioxygenase_dom"/>
</dbReference>
<protein>
    <submittedName>
        <fullName evidence="8">Probable 2-oxoglutarate-dependent dioxygenase At5g05600 isoform X1</fullName>
    </submittedName>
</protein>
<name>A0A6I9RAG1_ELAGV</name>
<feature type="domain" description="Fe2OG dioxygenase" evidence="6">
    <location>
        <begin position="207"/>
        <end position="308"/>
    </location>
</feature>
<evidence type="ECO:0000256" key="1">
    <source>
        <dbReference type="ARBA" id="ARBA00008056"/>
    </source>
</evidence>
<dbReference type="Gene3D" id="2.60.120.330">
    <property type="entry name" value="B-lactam Antibiotic, Isopenicillin N Synthase, Chain"/>
    <property type="match status" value="1"/>
</dbReference>
<dbReference type="RefSeq" id="XP_010922558.1">
    <property type="nucleotide sequence ID" value="XM_010924256.3"/>
</dbReference>
<dbReference type="SUPFAM" id="SSF51197">
    <property type="entry name" value="Clavaminate synthase-like"/>
    <property type="match status" value="1"/>
</dbReference>
<evidence type="ECO:0000256" key="5">
    <source>
        <dbReference type="RuleBase" id="RU003682"/>
    </source>
</evidence>
<dbReference type="PANTHER" id="PTHR47991">
    <property type="entry name" value="OXOGLUTARATE/IRON-DEPENDENT DIOXYGENASE"/>
    <property type="match status" value="1"/>
</dbReference>
<evidence type="ECO:0000256" key="4">
    <source>
        <dbReference type="ARBA" id="ARBA00023004"/>
    </source>
</evidence>
<dbReference type="Proteomes" id="UP000504607">
    <property type="component" value="Chromosome 5"/>
</dbReference>
<dbReference type="InParanoid" id="A0A6I9RAG1"/>
<dbReference type="GO" id="GO:0051213">
    <property type="term" value="F:dioxygenase activity"/>
    <property type="evidence" value="ECO:0007669"/>
    <property type="project" value="UniProtKB-KW"/>
</dbReference>
<dbReference type="InterPro" id="IPR044861">
    <property type="entry name" value="IPNS-like_FE2OG_OXY"/>
</dbReference>
<proteinExistence type="inferred from homology"/>
<dbReference type="Pfam" id="PF03171">
    <property type="entry name" value="2OG-FeII_Oxy"/>
    <property type="match status" value="1"/>
</dbReference>
<keyword evidence="7" id="KW-1185">Reference proteome</keyword>
<gene>
    <name evidence="8" type="primary">LOC105045834</name>
</gene>